<dbReference type="SUPFAM" id="SSF69318">
    <property type="entry name" value="Integrin alpha N-terminal domain"/>
    <property type="match status" value="2"/>
</dbReference>
<evidence type="ECO:0000256" key="5">
    <source>
        <dbReference type="SAM" id="SignalP"/>
    </source>
</evidence>
<keyword evidence="2" id="KW-0677">Repeat</keyword>
<comment type="caution">
    <text evidence="6">The sequence shown here is derived from an EMBL/GenBank/DDBJ whole genome shotgun (WGS) entry which is preliminary data.</text>
</comment>
<dbReference type="Gene3D" id="2.130.10.130">
    <property type="entry name" value="Integrin alpha, N-terminal"/>
    <property type="match status" value="3"/>
</dbReference>
<accession>A0ABR7LVH9</accession>
<evidence type="ECO:0000256" key="4">
    <source>
        <dbReference type="ARBA" id="ARBA00023180"/>
    </source>
</evidence>
<feature type="signal peptide" evidence="5">
    <location>
        <begin position="1"/>
        <end position="32"/>
    </location>
</feature>
<protein>
    <submittedName>
        <fullName evidence="6">FG-GAP repeat protein</fullName>
    </submittedName>
</protein>
<dbReference type="Pfam" id="PF01839">
    <property type="entry name" value="FG-GAP"/>
    <property type="match status" value="3"/>
</dbReference>
<dbReference type="Proteomes" id="UP000805614">
    <property type="component" value="Unassembled WGS sequence"/>
</dbReference>
<dbReference type="PANTHER" id="PTHR23221">
    <property type="entry name" value="GLYCOSYLPHOSPHATIDYLINOSITOL PHOSPHOLIPASE D"/>
    <property type="match status" value="1"/>
</dbReference>
<feature type="chain" id="PRO_5046697170" evidence="5">
    <location>
        <begin position="33"/>
        <end position="501"/>
    </location>
</feature>
<gene>
    <name evidence="6" type="ORF">HKK74_23615</name>
</gene>
<keyword evidence="7" id="KW-1185">Reference proteome</keyword>
<dbReference type="InterPro" id="IPR013519">
    <property type="entry name" value="Int_alpha_beta-p"/>
</dbReference>
<dbReference type="InterPro" id="IPR000413">
    <property type="entry name" value="Integrin_alpha"/>
</dbReference>
<name>A0ABR7LVH9_9ACTN</name>
<evidence type="ECO:0000256" key="2">
    <source>
        <dbReference type="ARBA" id="ARBA00022737"/>
    </source>
</evidence>
<dbReference type="PRINTS" id="PR01185">
    <property type="entry name" value="INTEGRINA"/>
</dbReference>
<dbReference type="EMBL" id="JABVEC010000019">
    <property type="protein sequence ID" value="MBC6468460.1"/>
    <property type="molecule type" value="Genomic_DNA"/>
</dbReference>
<sequence>MKSRLFVRTAAIAAVTALGGLGLAGLAPSASAAAPAKAYDFNGDGYQDLAIGSPYGKVGTYASAGFVSVVYGTANGPTGRKQVISQNSAGVPGTAETSDHFGYSLASADFDSDGYADLVVGTPDEDTTAGANGGLITIFWGTPDGLVTDVVQNIDDEMPAANNRWGENLTTGMIEPGAPVKLFLTIPGQSTFTWFYFIPAEGARAAGKPAPKRGESVVVPRKKGMSTRSVEDVTSSWLATGDVTGDGIGDVAYAWYDADWPEPSERRGFSVYPGTADGGFDGTAGTGDLTEVNSIAIGDFEKDGFGDVVVGQPSDAVKGGQVTAYKGSASGVSPDAKTSIHRDTPGVPGTAAAGDAFGASIAAGDVNNDGKSDLAVGIANDEVGTVVDGGRAYVLFGGPTGLGTAGAEDVSQNSEGVPGDAETGDHFGYQVTVLDNNQDGYGDVSAGAPNEDSNAGVVIWLKGGTQGVRPPTGPITGSVMLTAATFGVTGRNAELGRRLGK</sequence>
<dbReference type="PANTHER" id="PTHR23221:SF7">
    <property type="entry name" value="PHOSPHATIDYLINOSITOL-GLYCAN-SPECIFIC PHOSPHOLIPASE D"/>
    <property type="match status" value="1"/>
</dbReference>
<evidence type="ECO:0000313" key="6">
    <source>
        <dbReference type="EMBL" id="MBC6468460.1"/>
    </source>
</evidence>
<dbReference type="RefSeq" id="WP_187245510.1">
    <property type="nucleotide sequence ID" value="NZ_BAAAOK010000014.1"/>
</dbReference>
<keyword evidence="3" id="KW-0378">Hydrolase</keyword>
<dbReference type="SMART" id="SM00191">
    <property type="entry name" value="Int_alpha"/>
    <property type="match status" value="5"/>
</dbReference>
<dbReference type="InterPro" id="IPR028994">
    <property type="entry name" value="Integrin_alpha_N"/>
</dbReference>
<keyword evidence="1 5" id="KW-0732">Signal</keyword>
<proteinExistence type="predicted"/>
<keyword evidence="4" id="KW-0325">Glycoprotein</keyword>
<organism evidence="6 7">
    <name type="scientific">Actinomadura alba</name>
    <dbReference type="NCBI Taxonomy" id="406431"/>
    <lineage>
        <taxon>Bacteria</taxon>
        <taxon>Bacillati</taxon>
        <taxon>Actinomycetota</taxon>
        <taxon>Actinomycetes</taxon>
        <taxon>Streptosporangiales</taxon>
        <taxon>Thermomonosporaceae</taxon>
        <taxon>Actinomadura</taxon>
    </lineage>
</organism>
<dbReference type="InterPro" id="IPR013517">
    <property type="entry name" value="FG-GAP"/>
</dbReference>
<evidence type="ECO:0000256" key="3">
    <source>
        <dbReference type="ARBA" id="ARBA00022801"/>
    </source>
</evidence>
<evidence type="ECO:0000256" key="1">
    <source>
        <dbReference type="ARBA" id="ARBA00022729"/>
    </source>
</evidence>
<reference evidence="6 7" key="1">
    <citation type="submission" date="2020-06" db="EMBL/GenBank/DDBJ databases">
        <title>Actinomadura xiongansis sp. nov., isolated from soil of Baiyangdian.</title>
        <authorList>
            <person name="Zhang X."/>
        </authorList>
    </citation>
    <scope>NUCLEOTIDE SEQUENCE [LARGE SCALE GENOMIC DNA]</scope>
    <source>
        <strain evidence="6 7">HBUM206468</strain>
    </source>
</reference>
<evidence type="ECO:0000313" key="7">
    <source>
        <dbReference type="Proteomes" id="UP000805614"/>
    </source>
</evidence>
<dbReference type="PROSITE" id="PS51470">
    <property type="entry name" value="FG_GAP"/>
    <property type="match status" value="2"/>
</dbReference>